<dbReference type="InterPro" id="IPR005632">
    <property type="entry name" value="Chaperone_Skp"/>
</dbReference>
<organism evidence="4 5">
    <name type="scientific">Flagellimonas pacifica</name>
    <dbReference type="NCBI Taxonomy" id="1247520"/>
    <lineage>
        <taxon>Bacteria</taxon>
        <taxon>Pseudomonadati</taxon>
        <taxon>Bacteroidota</taxon>
        <taxon>Flavobacteriia</taxon>
        <taxon>Flavobacteriales</taxon>
        <taxon>Flavobacteriaceae</taxon>
        <taxon>Flagellimonas</taxon>
    </lineage>
</organism>
<name>A0A285MWV4_9FLAO</name>
<dbReference type="PANTHER" id="PTHR35089">
    <property type="entry name" value="CHAPERONE PROTEIN SKP"/>
    <property type="match status" value="1"/>
</dbReference>
<evidence type="ECO:0000313" key="4">
    <source>
        <dbReference type="EMBL" id="SNZ01680.1"/>
    </source>
</evidence>
<dbReference type="RefSeq" id="WP_097047110.1">
    <property type="nucleotide sequence ID" value="NZ_OBEH01000006.1"/>
</dbReference>
<gene>
    <name evidence="4" type="ORF">SAMN06265377_3522</name>
</gene>
<accession>A0A285MWV4</accession>
<dbReference type="SUPFAM" id="SSF111384">
    <property type="entry name" value="OmpH-like"/>
    <property type="match status" value="1"/>
</dbReference>
<keyword evidence="3" id="KW-0175">Coiled coil</keyword>
<feature type="coiled-coil region" evidence="3">
    <location>
        <begin position="71"/>
        <end position="98"/>
    </location>
</feature>
<evidence type="ECO:0000256" key="1">
    <source>
        <dbReference type="ARBA" id="ARBA00009091"/>
    </source>
</evidence>
<evidence type="ECO:0000256" key="3">
    <source>
        <dbReference type="SAM" id="Coils"/>
    </source>
</evidence>
<evidence type="ECO:0000256" key="2">
    <source>
        <dbReference type="ARBA" id="ARBA00022729"/>
    </source>
</evidence>
<keyword evidence="5" id="KW-1185">Reference proteome</keyword>
<dbReference type="OrthoDB" id="677272at2"/>
<comment type="similarity">
    <text evidence="1">Belongs to the Skp family.</text>
</comment>
<dbReference type="GO" id="GO:0005829">
    <property type="term" value="C:cytosol"/>
    <property type="evidence" value="ECO:0007669"/>
    <property type="project" value="TreeGrafter"/>
</dbReference>
<keyword evidence="2" id="KW-0732">Signal</keyword>
<dbReference type="AlphaFoldDB" id="A0A285MWV4"/>
<dbReference type="EMBL" id="OBEH01000006">
    <property type="protein sequence ID" value="SNZ01680.1"/>
    <property type="molecule type" value="Genomic_DNA"/>
</dbReference>
<dbReference type="Pfam" id="PF03938">
    <property type="entry name" value="OmpH"/>
    <property type="match status" value="1"/>
</dbReference>
<reference evidence="5" key="1">
    <citation type="submission" date="2017-09" db="EMBL/GenBank/DDBJ databases">
        <authorList>
            <person name="Varghese N."/>
            <person name="Submissions S."/>
        </authorList>
    </citation>
    <scope>NUCLEOTIDE SEQUENCE [LARGE SCALE GENOMIC DNA]</scope>
    <source>
        <strain evidence="5">DSM 25885</strain>
    </source>
</reference>
<dbReference type="InterPro" id="IPR024930">
    <property type="entry name" value="Skp_dom_sf"/>
</dbReference>
<dbReference type="Proteomes" id="UP000219048">
    <property type="component" value="Unassembled WGS sequence"/>
</dbReference>
<proteinExistence type="inferred from homology"/>
<sequence>MKEKILFSVAGALAIVTIWLLFSFSKTGGNVVVVDSQRVLEEYQGFLEAKDSYEAKVNDLSKSFNEKRGVFESKTKEYEILESTLSNAERSKKRADLAVMQQELMKLGTAIEGQTTEEESKLLEGVYNKINDFVQRYGKKKGYAAILGANGQGNVMYVDGQIDITQEVINALNKEYVEGVQ</sequence>
<dbReference type="SMART" id="SM00935">
    <property type="entry name" value="OmpH"/>
    <property type="match status" value="1"/>
</dbReference>
<dbReference type="PANTHER" id="PTHR35089:SF1">
    <property type="entry name" value="CHAPERONE PROTEIN SKP"/>
    <property type="match status" value="1"/>
</dbReference>
<evidence type="ECO:0000313" key="5">
    <source>
        <dbReference type="Proteomes" id="UP000219048"/>
    </source>
</evidence>
<dbReference type="GO" id="GO:0050821">
    <property type="term" value="P:protein stabilization"/>
    <property type="evidence" value="ECO:0007669"/>
    <property type="project" value="TreeGrafter"/>
</dbReference>
<protein>
    <submittedName>
        <fullName evidence="4">Periplasmic chaperone for outer membrane proteins Skp</fullName>
    </submittedName>
</protein>
<dbReference type="Gene3D" id="3.30.910.20">
    <property type="entry name" value="Skp domain"/>
    <property type="match status" value="1"/>
</dbReference>
<dbReference type="GO" id="GO:0051082">
    <property type="term" value="F:unfolded protein binding"/>
    <property type="evidence" value="ECO:0007669"/>
    <property type="project" value="InterPro"/>
</dbReference>